<dbReference type="Proteomes" id="UP000799118">
    <property type="component" value="Unassembled WGS sequence"/>
</dbReference>
<proteinExistence type="predicted"/>
<feature type="compositionally biased region" description="Polar residues" evidence="1">
    <location>
        <begin position="1"/>
        <end position="25"/>
    </location>
</feature>
<keyword evidence="3" id="KW-1185">Reference proteome</keyword>
<evidence type="ECO:0000313" key="2">
    <source>
        <dbReference type="EMBL" id="KAE9383219.1"/>
    </source>
</evidence>
<accession>A0A6A4GCG1</accession>
<feature type="compositionally biased region" description="Pro residues" evidence="1">
    <location>
        <begin position="53"/>
        <end position="69"/>
    </location>
</feature>
<feature type="compositionally biased region" description="Polar residues" evidence="1">
    <location>
        <begin position="73"/>
        <end position="92"/>
    </location>
</feature>
<dbReference type="EMBL" id="ML770629">
    <property type="protein sequence ID" value="KAE9383219.1"/>
    <property type="molecule type" value="Genomic_DNA"/>
</dbReference>
<feature type="compositionally biased region" description="Polar residues" evidence="1">
    <location>
        <begin position="35"/>
        <end position="45"/>
    </location>
</feature>
<gene>
    <name evidence="2" type="ORF">BT96DRAFT_1009509</name>
</gene>
<protein>
    <submittedName>
        <fullName evidence="2">Uncharacterized protein</fullName>
    </submittedName>
</protein>
<evidence type="ECO:0000313" key="3">
    <source>
        <dbReference type="Proteomes" id="UP000799118"/>
    </source>
</evidence>
<sequence>MADSQTPTAPPTSDQSLTGPQNALIGNTPDGGPSPTLNSFISGLTPQSQSHPPMYPPPIPFRPHPPQFPSLPLNSGYSNQRFQTQTQGSNPSSFVFGSIPPSAGSNPNFAAGYNPAAMTGTSTPSYSQMLMPNSVMHPPYPGGSMVNPWTFNESLGTVIHAQGTCSQCDAFVSHLLLAFVDNEPSFRAATSGCVDYY</sequence>
<organism evidence="2 3">
    <name type="scientific">Gymnopus androsaceus JB14</name>
    <dbReference type="NCBI Taxonomy" id="1447944"/>
    <lineage>
        <taxon>Eukaryota</taxon>
        <taxon>Fungi</taxon>
        <taxon>Dikarya</taxon>
        <taxon>Basidiomycota</taxon>
        <taxon>Agaricomycotina</taxon>
        <taxon>Agaricomycetes</taxon>
        <taxon>Agaricomycetidae</taxon>
        <taxon>Agaricales</taxon>
        <taxon>Marasmiineae</taxon>
        <taxon>Omphalotaceae</taxon>
        <taxon>Gymnopus</taxon>
    </lineage>
</organism>
<evidence type="ECO:0000256" key="1">
    <source>
        <dbReference type="SAM" id="MobiDB-lite"/>
    </source>
</evidence>
<reference evidence="2" key="1">
    <citation type="journal article" date="2019" name="Environ. Microbiol.">
        <title>Fungal ecological strategies reflected in gene transcription - a case study of two litter decomposers.</title>
        <authorList>
            <person name="Barbi F."/>
            <person name="Kohler A."/>
            <person name="Barry K."/>
            <person name="Baskaran P."/>
            <person name="Daum C."/>
            <person name="Fauchery L."/>
            <person name="Ihrmark K."/>
            <person name="Kuo A."/>
            <person name="LaButti K."/>
            <person name="Lipzen A."/>
            <person name="Morin E."/>
            <person name="Grigoriev I.V."/>
            <person name="Henrissat B."/>
            <person name="Lindahl B."/>
            <person name="Martin F."/>
        </authorList>
    </citation>
    <scope>NUCLEOTIDE SEQUENCE</scope>
    <source>
        <strain evidence="2">JB14</strain>
    </source>
</reference>
<feature type="region of interest" description="Disordered" evidence="1">
    <location>
        <begin position="1"/>
        <end position="92"/>
    </location>
</feature>
<name>A0A6A4GCG1_9AGAR</name>
<dbReference type="AlphaFoldDB" id="A0A6A4GCG1"/>